<dbReference type="Pfam" id="PF02515">
    <property type="entry name" value="CoA_transf_3"/>
    <property type="match status" value="1"/>
</dbReference>
<feature type="non-terminal residue" evidence="1">
    <location>
        <position position="110"/>
    </location>
</feature>
<dbReference type="InterPro" id="IPR023606">
    <property type="entry name" value="CoA-Trfase_III_dom_1_sf"/>
</dbReference>
<proteinExistence type="predicted"/>
<organism evidence="1">
    <name type="scientific">marine sediment metagenome</name>
    <dbReference type="NCBI Taxonomy" id="412755"/>
    <lineage>
        <taxon>unclassified sequences</taxon>
        <taxon>metagenomes</taxon>
        <taxon>ecological metagenomes</taxon>
    </lineage>
</organism>
<dbReference type="InterPro" id="IPR003673">
    <property type="entry name" value="CoA-Trfase_fam_III"/>
</dbReference>
<reference evidence="1" key="1">
    <citation type="journal article" date="2014" name="Front. Microbiol.">
        <title>High frequency of phylogenetically diverse reductive dehalogenase-homologous genes in deep subseafloor sedimentary metagenomes.</title>
        <authorList>
            <person name="Kawai M."/>
            <person name="Futagami T."/>
            <person name="Toyoda A."/>
            <person name="Takaki Y."/>
            <person name="Nishi S."/>
            <person name="Hori S."/>
            <person name="Arai W."/>
            <person name="Tsubouchi T."/>
            <person name="Morono Y."/>
            <person name="Uchiyama I."/>
            <person name="Ito T."/>
            <person name="Fujiyama A."/>
            <person name="Inagaki F."/>
            <person name="Takami H."/>
        </authorList>
    </citation>
    <scope>NUCLEOTIDE SEQUENCE</scope>
    <source>
        <strain evidence="1">Expedition CK06-06</strain>
    </source>
</reference>
<protein>
    <submittedName>
        <fullName evidence="1">Uncharacterized protein</fullName>
    </submittedName>
</protein>
<dbReference type="AlphaFoldDB" id="X0UGY0"/>
<sequence>MLGVPLEGIRVISFGTGAVIPDFGKILGELGADVIKIESRGNPDFARTLGQTLDSSAGFNESNRNKRSLGINLKTEKGREVVKRLIKMSDIIGENFRGGVMKGFGLDYEG</sequence>
<dbReference type="PANTHER" id="PTHR48228">
    <property type="entry name" value="SUCCINYL-COA--D-CITRAMALATE COA-TRANSFERASE"/>
    <property type="match status" value="1"/>
</dbReference>
<name>X0UGY0_9ZZZZ</name>
<gene>
    <name evidence="1" type="ORF">S01H1_31070</name>
</gene>
<dbReference type="PANTHER" id="PTHR48228:SF5">
    <property type="entry name" value="ALPHA-METHYLACYL-COA RACEMASE"/>
    <property type="match status" value="1"/>
</dbReference>
<dbReference type="GO" id="GO:0003824">
    <property type="term" value="F:catalytic activity"/>
    <property type="evidence" value="ECO:0007669"/>
    <property type="project" value="InterPro"/>
</dbReference>
<dbReference type="SUPFAM" id="SSF89796">
    <property type="entry name" value="CoA-transferase family III (CaiB/BaiF)"/>
    <property type="match status" value="1"/>
</dbReference>
<dbReference type="Gene3D" id="3.40.50.10540">
    <property type="entry name" value="Crotonobetainyl-coa:carnitine coa-transferase, domain 1"/>
    <property type="match status" value="1"/>
</dbReference>
<accession>X0UGY0</accession>
<evidence type="ECO:0000313" key="1">
    <source>
        <dbReference type="EMBL" id="GAF87790.1"/>
    </source>
</evidence>
<dbReference type="InterPro" id="IPR050509">
    <property type="entry name" value="CoA-transferase_III"/>
</dbReference>
<comment type="caution">
    <text evidence="1">The sequence shown here is derived from an EMBL/GenBank/DDBJ whole genome shotgun (WGS) entry which is preliminary data.</text>
</comment>
<dbReference type="EMBL" id="BARS01019150">
    <property type="protein sequence ID" value="GAF87790.1"/>
    <property type="molecule type" value="Genomic_DNA"/>
</dbReference>